<reference evidence="1 2" key="1">
    <citation type="journal article" date="2024" name="BMC Genomics">
        <title>De novo assembly and annotation of Popillia japonica's genome with initial clues to its potential as an invasive pest.</title>
        <authorList>
            <person name="Cucini C."/>
            <person name="Boschi S."/>
            <person name="Funari R."/>
            <person name="Cardaioli E."/>
            <person name="Iannotti N."/>
            <person name="Marturano G."/>
            <person name="Paoli F."/>
            <person name="Bruttini M."/>
            <person name="Carapelli A."/>
            <person name="Frati F."/>
            <person name="Nardi F."/>
        </authorList>
    </citation>
    <scope>NUCLEOTIDE SEQUENCE [LARGE SCALE GENOMIC DNA]</scope>
    <source>
        <strain evidence="1">DMR45628</strain>
    </source>
</reference>
<name>A0AAW1JY45_POPJA</name>
<keyword evidence="2" id="KW-1185">Reference proteome</keyword>
<protein>
    <submittedName>
        <fullName evidence="1">Uncharacterized protein</fullName>
    </submittedName>
</protein>
<gene>
    <name evidence="1" type="ORF">QE152_g26842</name>
</gene>
<proteinExistence type="predicted"/>
<accession>A0AAW1JY45</accession>
<evidence type="ECO:0000313" key="1">
    <source>
        <dbReference type="EMBL" id="KAK9709041.1"/>
    </source>
</evidence>
<dbReference type="AlphaFoldDB" id="A0AAW1JY45"/>
<sequence>MVAGVSVRDAQSRTNCRASISFEERLTVTIRYLATGESLHAASFRFRMSHNKIGAIVNEMLPVIYEEI</sequence>
<dbReference type="Proteomes" id="UP001458880">
    <property type="component" value="Unassembled WGS sequence"/>
</dbReference>
<dbReference type="EMBL" id="JASPKY010000318">
    <property type="protein sequence ID" value="KAK9709041.1"/>
    <property type="molecule type" value="Genomic_DNA"/>
</dbReference>
<comment type="caution">
    <text evidence="1">The sequence shown here is derived from an EMBL/GenBank/DDBJ whole genome shotgun (WGS) entry which is preliminary data.</text>
</comment>
<evidence type="ECO:0000313" key="2">
    <source>
        <dbReference type="Proteomes" id="UP001458880"/>
    </source>
</evidence>
<organism evidence="1 2">
    <name type="scientific">Popillia japonica</name>
    <name type="common">Japanese beetle</name>
    <dbReference type="NCBI Taxonomy" id="7064"/>
    <lineage>
        <taxon>Eukaryota</taxon>
        <taxon>Metazoa</taxon>
        <taxon>Ecdysozoa</taxon>
        <taxon>Arthropoda</taxon>
        <taxon>Hexapoda</taxon>
        <taxon>Insecta</taxon>
        <taxon>Pterygota</taxon>
        <taxon>Neoptera</taxon>
        <taxon>Endopterygota</taxon>
        <taxon>Coleoptera</taxon>
        <taxon>Polyphaga</taxon>
        <taxon>Scarabaeiformia</taxon>
        <taxon>Scarabaeidae</taxon>
        <taxon>Rutelinae</taxon>
        <taxon>Popillia</taxon>
    </lineage>
</organism>